<dbReference type="OrthoDB" id="756370at2759"/>
<dbReference type="SUPFAM" id="SSF50978">
    <property type="entry name" value="WD40 repeat-like"/>
    <property type="match status" value="1"/>
</dbReference>
<dbReference type="InterPro" id="IPR015943">
    <property type="entry name" value="WD40/YVTN_repeat-like_dom_sf"/>
</dbReference>
<reference evidence="3 4" key="1">
    <citation type="submission" date="2020-08" db="EMBL/GenBank/DDBJ databases">
        <authorList>
            <person name="Hejnol A."/>
        </authorList>
    </citation>
    <scope>NUCLEOTIDE SEQUENCE [LARGE SCALE GENOMIC DNA]</scope>
</reference>
<dbReference type="PROSITE" id="PS50294">
    <property type="entry name" value="WD_REPEATS_REGION"/>
    <property type="match status" value="1"/>
</dbReference>
<keyword evidence="4" id="KW-1185">Reference proteome</keyword>
<accession>A0A7I8VQW6</accession>
<evidence type="ECO:0000256" key="1">
    <source>
        <dbReference type="PROSITE-ProRule" id="PRU00221"/>
    </source>
</evidence>
<name>A0A7I8VQW6_9ANNE</name>
<keyword evidence="1" id="KW-0853">WD repeat</keyword>
<sequence length="329" mass="35424">MYKREKSLNIKGSASAVCNNLSVNVQPDKDRITYAVVHKSVVNITTSSVDGRNIAARQVVCKEQSSTASCIIIQAKIVTVAGRQILVVTSQKGIHMYELEGLLPIYAHTLPEPEPACTCTLAKGIAVLLNNVITIGTYEGHVMVLSIPGKGNNIQLVETLRNHSFPISALDGIGDILAVVDERGQISTWRAGQPFEKLLVGTVGINPSDCVTSLVLCPNDLIACSTTSGCIRFLSFQTCCTLAHIDAHARCITSLSIAPSSGLILSTSEDSTVRVWKVARSKSDLDIKLEFSEHIKDAQLQGGAFLSPNGYAFAASYYDSSELVFFTFK</sequence>
<feature type="domain" description="WD repeat-containing protein 54 beta-propeller" evidence="2">
    <location>
        <begin position="1"/>
        <end position="326"/>
    </location>
</feature>
<dbReference type="Gene3D" id="2.130.10.10">
    <property type="entry name" value="YVTN repeat-like/Quinoprotein amine dehydrogenase"/>
    <property type="match status" value="1"/>
</dbReference>
<dbReference type="AlphaFoldDB" id="A0A7I8VQW6"/>
<evidence type="ECO:0000313" key="4">
    <source>
        <dbReference type="Proteomes" id="UP000549394"/>
    </source>
</evidence>
<gene>
    <name evidence="3" type="ORF">DGYR_LOCUS6358</name>
</gene>
<dbReference type="InterPro" id="IPR049546">
    <property type="entry name" value="WDR54_beta_prop"/>
</dbReference>
<evidence type="ECO:0000313" key="3">
    <source>
        <dbReference type="EMBL" id="CAD5117886.1"/>
    </source>
</evidence>
<organism evidence="3 4">
    <name type="scientific">Dimorphilus gyrociliatus</name>
    <dbReference type="NCBI Taxonomy" id="2664684"/>
    <lineage>
        <taxon>Eukaryota</taxon>
        <taxon>Metazoa</taxon>
        <taxon>Spiralia</taxon>
        <taxon>Lophotrochozoa</taxon>
        <taxon>Annelida</taxon>
        <taxon>Polychaeta</taxon>
        <taxon>Polychaeta incertae sedis</taxon>
        <taxon>Dinophilidae</taxon>
        <taxon>Dimorphilus</taxon>
    </lineage>
</organism>
<dbReference type="EMBL" id="CAJFCJ010000007">
    <property type="protein sequence ID" value="CAD5117886.1"/>
    <property type="molecule type" value="Genomic_DNA"/>
</dbReference>
<dbReference type="Pfam" id="PF21031">
    <property type="entry name" value="WDR54"/>
    <property type="match status" value="1"/>
</dbReference>
<dbReference type="InterPro" id="IPR036322">
    <property type="entry name" value="WD40_repeat_dom_sf"/>
</dbReference>
<protein>
    <submittedName>
        <fullName evidence="3">DgyrCDS6630</fullName>
    </submittedName>
</protein>
<dbReference type="SMART" id="SM00320">
    <property type="entry name" value="WD40"/>
    <property type="match status" value="3"/>
</dbReference>
<dbReference type="InterPro" id="IPR001680">
    <property type="entry name" value="WD40_rpt"/>
</dbReference>
<evidence type="ECO:0000259" key="2">
    <source>
        <dbReference type="Pfam" id="PF21031"/>
    </source>
</evidence>
<dbReference type="Proteomes" id="UP000549394">
    <property type="component" value="Unassembled WGS sequence"/>
</dbReference>
<feature type="repeat" description="WD" evidence="1">
    <location>
        <begin position="245"/>
        <end position="286"/>
    </location>
</feature>
<dbReference type="PROSITE" id="PS50082">
    <property type="entry name" value="WD_REPEATS_2"/>
    <property type="match status" value="1"/>
</dbReference>
<comment type="caution">
    <text evidence="3">The sequence shown here is derived from an EMBL/GenBank/DDBJ whole genome shotgun (WGS) entry which is preliminary data.</text>
</comment>
<proteinExistence type="predicted"/>